<dbReference type="InterPro" id="IPR008490">
    <property type="entry name" value="Transposase_InsH_N"/>
</dbReference>
<gene>
    <name evidence="2" type="ORF">NCTC13316_03422</name>
</gene>
<dbReference type="Pfam" id="PF05598">
    <property type="entry name" value="DUF772"/>
    <property type="match status" value="1"/>
</dbReference>
<sequence length="243" mass="27714">MSLDVAGFDKEVSGGEVVIKVADDHRLVRLGRHLPWESLLELVLPDLERTERGRWWMGRPLRVRVHLGIYLLQQLFNLTDRATEHQVRDNAAFRLFCGYGHLKHWHVPDHTKIEAFRSRLSPETQRAIANIISQQAVRLGYANPGELDIDSTVQEANIAYPAITNLLIKVAILASRVGKAMNQLCHGGAALYQVKLSYLKQLALYYFNLKRRGASIEVVSVVLKRLWQDTYASVLPILNHLYE</sequence>
<accession>A0A378KAM6</accession>
<dbReference type="RefSeq" id="WP_242604768.1">
    <property type="nucleotide sequence ID" value="NZ_CAAAHP010000008.1"/>
</dbReference>
<organism evidence="2 3">
    <name type="scientific">Legionella busanensis</name>
    <dbReference type="NCBI Taxonomy" id="190655"/>
    <lineage>
        <taxon>Bacteria</taxon>
        <taxon>Pseudomonadati</taxon>
        <taxon>Pseudomonadota</taxon>
        <taxon>Gammaproteobacteria</taxon>
        <taxon>Legionellales</taxon>
        <taxon>Legionellaceae</taxon>
        <taxon>Legionella</taxon>
    </lineage>
</organism>
<keyword evidence="3" id="KW-1185">Reference proteome</keyword>
<evidence type="ECO:0000313" key="2">
    <source>
        <dbReference type="EMBL" id="STX81549.1"/>
    </source>
</evidence>
<evidence type="ECO:0000259" key="1">
    <source>
        <dbReference type="Pfam" id="PF05598"/>
    </source>
</evidence>
<dbReference type="EMBL" id="UGOD01000006">
    <property type="protein sequence ID" value="STX81549.1"/>
    <property type="molecule type" value="Genomic_DNA"/>
</dbReference>
<dbReference type="Proteomes" id="UP000254794">
    <property type="component" value="Unassembled WGS sequence"/>
</dbReference>
<name>A0A378KAM6_9GAMM</name>
<feature type="domain" description="Transposase InsH N-terminal" evidence="1">
    <location>
        <begin position="21"/>
        <end position="119"/>
    </location>
</feature>
<protein>
    <submittedName>
        <fullName evidence="2">Transposase IS4</fullName>
    </submittedName>
</protein>
<dbReference type="PANTHER" id="PTHR33803:SF3">
    <property type="entry name" value="BLL1974 PROTEIN"/>
    <property type="match status" value="1"/>
</dbReference>
<dbReference type="PANTHER" id="PTHR33803">
    <property type="entry name" value="IS1478 TRANSPOSASE"/>
    <property type="match status" value="1"/>
</dbReference>
<proteinExistence type="predicted"/>
<dbReference type="AlphaFoldDB" id="A0A378KAM6"/>
<evidence type="ECO:0000313" key="3">
    <source>
        <dbReference type="Proteomes" id="UP000254794"/>
    </source>
</evidence>
<reference evidence="2 3" key="1">
    <citation type="submission" date="2018-06" db="EMBL/GenBank/DDBJ databases">
        <authorList>
            <consortium name="Pathogen Informatics"/>
            <person name="Doyle S."/>
        </authorList>
    </citation>
    <scope>NUCLEOTIDE SEQUENCE [LARGE SCALE GENOMIC DNA]</scope>
    <source>
        <strain evidence="2 3">NCTC13316</strain>
    </source>
</reference>